<dbReference type="InterPro" id="IPR045170">
    <property type="entry name" value="MTOX"/>
</dbReference>
<dbReference type="STRING" id="1237896.T0KNS9"/>
<evidence type="ECO:0000256" key="1">
    <source>
        <dbReference type="ARBA" id="ARBA00001974"/>
    </source>
</evidence>
<reference evidence="7" key="1">
    <citation type="journal article" date="2013" name="Mol. Plant Microbe Interact.">
        <title>Global aspects of pacC regulation of pathogenicity genes in Colletotrichum gloeosporioides as revealed by transcriptome analysis.</title>
        <authorList>
            <person name="Alkan N."/>
            <person name="Meng X."/>
            <person name="Friedlander G."/>
            <person name="Reuveni E."/>
            <person name="Sukno S."/>
            <person name="Sherman A."/>
            <person name="Thon M."/>
            <person name="Fluhr R."/>
            <person name="Prusky D."/>
        </authorList>
    </citation>
    <scope>NUCLEOTIDE SEQUENCE [LARGE SCALE GENOMIC DNA]</scope>
    <source>
        <strain evidence="7">Cg-14</strain>
    </source>
</reference>
<evidence type="ECO:0000256" key="4">
    <source>
        <dbReference type="ARBA" id="ARBA00023002"/>
    </source>
</evidence>
<keyword evidence="4" id="KW-0560">Oxidoreductase</keyword>
<feature type="compositionally biased region" description="Basic and acidic residues" evidence="5">
    <location>
        <begin position="104"/>
        <end position="116"/>
    </location>
</feature>
<gene>
    <name evidence="6" type="ORF">CGLO_05994</name>
</gene>
<accession>T0KNS9</accession>
<evidence type="ECO:0000256" key="2">
    <source>
        <dbReference type="ARBA" id="ARBA00022630"/>
    </source>
</evidence>
<comment type="caution">
    <text evidence="6">The sequence shown here is derived from an EMBL/GenBank/DDBJ whole genome shotgun (WGS) entry which is preliminary data.</text>
</comment>
<proteinExistence type="predicted"/>
<dbReference type="GO" id="GO:0008115">
    <property type="term" value="F:sarcosine oxidase activity"/>
    <property type="evidence" value="ECO:0007669"/>
    <property type="project" value="TreeGrafter"/>
</dbReference>
<dbReference type="Proteomes" id="UP000015530">
    <property type="component" value="Unassembled WGS sequence"/>
</dbReference>
<dbReference type="Gene3D" id="3.30.9.10">
    <property type="entry name" value="D-Amino Acid Oxidase, subunit A, domain 2"/>
    <property type="match status" value="1"/>
</dbReference>
<dbReference type="InterPro" id="IPR036188">
    <property type="entry name" value="FAD/NAD-bd_sf"/>
</dbReference>
<protein>
    <submittedName>
        <fullName evidence="6">FAD dependent oxidoreductase</fullName>
    </submittedName>
</protein>
<comment type="cofactor">
    <cofactor evidence="1">
        <name>FAD</name>
        <dbReference type="ChEBI" id="CHEBI:57692"/>
    </cofactor>
</comment>
<keyword evidence="2" id="KW-0285">Flavoprotein</keyword>
<dbReference type="GO" id="GO:0050660">
    <property type="term" value="F:flavin adenine dinucleotide binding"/>
    <property type="evidence" value="ECO:0007669"/>
    <property type="project" value="InterPro"/>
</dbReference>
<dbReference type="OrthoDB" id="2219495at2759"/>
<evidence type="ECO:0000256" key="5">
    <source>
        <dbReference type="SAM" id="MobiDB-lite"/>
    </source>
</evidence>
<sequence length="124" mass="13911">MRAGLREIVPELADRPFSKVAMCWYTDTPTGDFIMDNHPDYTNLFIGGAGCGHAFKFLPVLGEYLAKAVRGELPQSLAHKWRFRKDYQNQKDAFLGDGSRGGPARRELSGKERATYESRATAKL</sequence>
<dbReference type="OMA" id="CCTTDIP"/>
<evidence type="ECO:0000313" key="7">
    <source>
        <dbReference type="Proteomes" id="UP000015530"/>
    </source>
</evidence>
<evidence type="ECO:0000256" key="3">
    <source>
        <dbReference type="ARBA" id="ARBA00022827"/>
    </source>
</evidence>
<dbReference type="EMBL" id="AMYD01001201">
    <property type="protein sequence ID" value="EQB54203.1"/>
    <property type="molecule type" value="Genomic_DNA"/>
</dbReference>
<dbReference type="PANTHER" id="PTHR10961:SF45">
    <property type="entry name" value="FAD DEPENDENT OXIDOREDUCTASE DOMAIN-CONTAINING PROTEIN-RELATED"/>
    <property type="match status" value="1"/>
</dbReference>
<dbReference type="AlphaFoldDB" id="T0KNS9"/>
<feature type="region of interest" description="Disordered" evidence="5">
    <location>
        <begin position="92"/>
        <end position="124"/>
    </location>
</feature>
<dbReference type="GO" id="GO:0050031">
    <property type="term" value="F:L-pipecolate oxidase activity"/>
    <property type="evidence" value="ECO:0007669"/>
    <property type="project" value="TreeGrafter"/>
</dbReference>
<organism evidence="6 7">
    <name type="scientific">Colletotrichum gloeosporioides (strain Cg-14)</name>
    <name type="common">Anthracnose fungus</name>
    <name type="synonym">Glomerella cingulata</name>
    <dbReference type="NCBI Taxonomy" id="1237896"/>
    <lineage>
        <taxon>Eukaryota</taxon>
        <taxon>Fungi</taxon>
        <taxon>Dikarya</taxon>
        <taxon>Ascomycota</taxon>
        <taxon>Pezizomycotina</taxon>
        <taxon>Sordariomycetes</taxon>
        <taxon>Hypocreomycetidae</taxon>
        <taxon>Glomerellales</taxon>
        <taxon>Glomerellaceae</taxon>
        <taxon>Colletotrichum</taxon>
        <taxon>Colletotrichum gloeosporioides species complex</taxon>
    </lineage>
</organism>
<keyword evidence="3" id="KW-0274">FAD</keyword>
<dbReference type="HOGENOM" id="CLU_2139339_0_0_1"/>
<dbReference type="eggNOG" id="KOG2820">
    <property type="taxonomic scope" value="Eukaryota"/>
</dbReference>
<dbReference type="PANTHER" id="PTHR10961">
    <property type="entry name" value="PEROXISOMAL SARCOSINE OXIDASE"/>
    <property type="match status" value="1"/>
</dbReference>
<name>T0KNS9_COLGC</name>
<dbReference type="Gene3D" id="3.50.50.60">
    <property type="entry name" value="FAD/NAD(P)-binding domain"/>
    <property type="match status" value="1"/>
</dbReference>
<evidence type="ECO:0000313" key="6">
    <source>
        <dbReference type="EMBL" id="EQB54203.1"/>
    </source>
</evidence>
<dbReference type="GO" id="GO:0004657">
    <property type="term" value="F:proline dehydrogenase activity"/>
    <property type="evidence" value="ECO:0007669"/>
    <property type="project" value="TreeGrafter"/>
</dbReference>